<accession>A0A0G2SSV4</accession>
<dbReference type="RefSeq" id="YP_009195491.1">
    <property type="nucleotide sequence ID" value="NC_028762.1"/>
</dbReference>
<keyword evidence="2" id="KW-1185">Reference proteome</keyword>
<reference evidence="1 2" key="1">
    <citation type="submission" date="2015-03" db="EMBL/GenBank/DDBJ databases">
        <authorList>
            <person name="Melo L.D.R."/>
            <person name="Veiga P."/>
            <person name="Cerca N."/>
            <person name="Kropinski A.M."/>
            <person name="Azeredo J."/>
            <person name="Almeida C."/>
            <person name="Sillankorva S."/>
        </authorList>
    </citation>
    <scope>NUCLEOTIDE SEQUENCE [LARGE SCALE GENOMIC DNA]</scope>
</reference>
<dbReference type="EMBL" id="KP890823">
    <property type="protein sequence ID" value="AKA61935.1"/>
    <property type="molecule type" value="Genomic_DNA"/>
</dbReference>
<name>A0A0G2SSV4_9CAUD</name>
<proteinExistence type="predicted"/>
<dbReference type="OrthoDB" id="41411at10239"/>
<sequence>MLKENKIYKINGIDYKFKSDVSITPSGLNPVAVFSNPDATDIRIKYNRMTRTYTYSEPIDFNIKYSVYGWMKA</sequence>
<dbReference type="KEGG" id="vg:26622872"/>
<evidence type="ECO:0000313" key="2">
    <source>
        <dbReference type="Proteomes" id="UP000202749"/>
    </source>
</evidence>
<protein>
    <submittedName>
        <fullName evidence="1">Uncharacterized protein</fullName>
    </submittedName>
</protein>
<gene>
    <name evidence="1" type="ORF">Pm5461_073</name>
</gene>
<organism evidence="1 2">
    <name type="scientific">Proteus phage vB_PmiM_Pm5461</name>
    <dbReference type="NCBI Taxonomy" id="1636250"/>
    <lineage>
        <taxon>Viruses</taxon>
        <taxon>Duplodnaviria</taxon>
        <taxon>Heunggongvirae</taxon>
        <taxon>Uroviricota</taxon>
        <taxon>Caudoviricetes</taxon>
        <taxon>Pantevenvirales</taxon>
        <taxon>Straboviridae</taxon>
        <taxon>Bragavirus</taxon>
        <taxon>Bragavirus pm5461</taxon>
    </lineage>
</organism>
<dbReference type="GeneID" id="26622872"/>
<evidence type="ECO:0000313" key="1">
    <source>
        <dbReference type="EMBL" id="AKA61935.1"/>
    </source>
</evidence>
<dbReference type="Proteomes" id="UP000202749">
    <property type="component" value="Segment"/>
</dbReference>